<evidence type="ECO:0000256" key="2">
    <source>
        <dbReference type="ARBA" id="ARBA00023315"/>
    </source>
</evidence>
<reference evidence="4 5" key="1">
    <citation type="submission" date="2016-12" db="EMBL/GenBank/DDBJ databases">
        <title>The draft genome sequence of Actinophytocola xinjiangensis.</title>
        <authorList>
            <person name="Wang W."/>
            <person name="Yuan L."/>
        </authorList>
    </citation>
    <scope>NUCLEOTIDE SEQUENCE [LARGE SCALE GENOMIC DNA]</scope>
    <source>
        <strain evidence="4 5">CGMCC 4.4663</strain>
    </source>
</reference>
<dbReference type="InterPro" id="IPR016181">
    <property type="entry name" value="Acyl_CoA_acyltransferase"/>
</dbReference>
<evidence type="ECO:0000259" key="3">
    <source>
        <dbReference type="PROSITE" id="PS51186"/>
    </source>
</evidence>
<dbReference type="GO" id="GO:0016747">
    <property type="term" value="F:acyltransferase activity, transferring groups other than amino-acyl groups"/>
    <property type="evidence" value="ECO:0007669"/>
    <property type="project" value="InterPro"/>
</dbReference>
<dbReference type="InterPro" id="IPR050680">
    <property type="entry name" value="YpeA/RimI_acetyltransf"/>
</dbReference>
<gene>
    <name evidence="4" type="ORF">BLA60_15165</name>
</gene>
<dbReference type="PROSITE" id="PS51186">
    <property type="entry name" value="GNAT"/>
    <property type="match status" value="1"/>
</dbReference>
<dbReference type="CDD" id="cd04301">
    <property type="entry name" value="NAT_SF"/>
    <property type="match status" value="1"/>
</dbReference>
<dbReference type="Proteomes" id="UP000185696">
    <property type="component" value="Unassembled WGS sequence"/>
</dbReference>
<feature type="domain" description="N-acetyltransferase" evidence="3">
    <location>
        <begin position="1"/>
        <end position="146"/>
    </location>
</feature>
<keyword evidence="2" id="KW-0012">Acyltransferase</keyword>
<protein>
    <submittedName>
        <fullName evidence="4">GNAT family N-acetyltransferase</fullName>
    </submittedName>
</protein>
<keyword evidence="5" id="KW-1185">Reference proteome</keyword>
<accession>A0A7Z0WMP3</accession>
<dbReference type="InterPro" id="IPR017255">
    <property type="entry name" value="AcTrfase_GNAT_prd"/>
</dbReference>
<proteinExistence type="predicted"/>
<organism evidence="4 5">
    <name type="scientific">Actinophytocola xinjiangensis</name>
    <dbReference type="NCBI Taxonomy" id="485602"/>
    <lineage>
        <taxon>Bacteria</taxon>
        <taxon>Bacillati</taxon>
        <taxon>Actinomycetota</taxon>
        <taxon>Actinomycetes</taxon>
        <taxon>Pseudonocardiales</taxon>
        <taxon>Pseudonocardiaceae</taxon>
    </lineage>
</organism>
<dbReference type="EMBL" id="MSIF01000006">
    <property type="protein sequence ID" value="OLF10523.1"/>
    <property type="molecule type" value="Genomic_DNA"/>
</dbReference>
<name>A0A7Z0WMP3_9PSEU</name>
<keyword evidence="1 4" id="KW-0808">Transferase</keyword>
<dbReference type="Gene3D" id="3.40.630.30">
    <property type="match status" value="1"/>
</dbReference>
<dbReference type="SUPFAM" id="SSF55729">
    <property type="entry name" value="Acyl-CoA N-acyltransferases (Nat)"/>
    <property type="match status" value="1"/>
</dbReference>
<evidence type="ECO:0000313" key="5">
    <source>
        <dbReference type="Proteomes" id="UP000185696"/>
    </source>
</evidence>
<dbReference type="InterPro" id="IPR000182">
    <property type="entry name" value="GNAT_dom"/>
</dbReference>
<evidence type="ECO:0000313" key="4">
    <source>
        <dbReference type="EMBL" id="OLF10523.1"/>
    </source>
</evidence>
<dbReference type="OrthoDB" id="4549080at2"/>
<dbReference type="PIRSF" id="PIRSF037663">
    <property type="entry name" value="Acetyltransf_GNAT_prd"/>
    <property type="match status" value="1"/>
</dbReference>
<dbReference type="RefSeq" id="WP_075133512.1">
    <property type="nucleotide sequence ID" value="NZ_MSIF01000006.1"/>
</dbReference>
<dbReference type="PANTHER" id="PTHR43420">
    <property type="entry name" value="ACETYLTRANSFERASE"/>
    <property type="match status" value="1"/>
</dbReference>
<evidence type="ECO:0000256" key="1">
    <source>
        <dbReference type="ARBA" id="ARBA00022679"/>
    </source>
</evidence>
<dbReference type="Pfam" id="PF00583">
    <property type="entry name" value="Acetyltransf_1"/>
    <property type="match status" value="1"/>
</dbReference>
<dbReference type="AlphaFoldDB" id="A0A7Z0WMP3"/>
<sequence>MKITPLRIDLIPQILALMDLGAPYVRARTASDYWLYATLFSSTCPTAVINDELAGAAIAFRSQDAPNEVYIQDVMTHPDHRRAGIAQSLIGHVREQATAWNCTRIYLTSEPENAAAQAAWESMGFSNAGGDRIVNGVPVIANFKGPGKDRAVFQISI</sequence>
<comment type="caution">
    <text evidence="4">The sequence shown here is derived from an EMBL/GenBank/DDBJ whole genome shotgun (WGS) entry which is preliminary data.</text>
</comment>